<accession>A0ABQ3I7S8</accession>
<proteinExistence type="inferred from homology"/>
<keyword evidence="4" id="KW-0720">Serine protease</keyword>
<keyword evidence="6" id="KW-1185">Reference proteome</keyword>
<dbReference type="PANTHER" id="PTHR36175:SF1">
    <property type="entry name" value="CYANOPHYCINASE"/>
    <property type="match status" value="1"/>
</dbReference>
<dbReference type="CDD" id="cd03145">
    <property type="entry name" value="GAT1_cyanophycinase"/>
    <property type="match status" value="1"/>
</dbReference>
<evidence type="ECO:0000313" key="6">
    <source>
        <dbReference type="Proteomes" id="UP000658258"/>
    </source>
</evidence>
<comment type="similarity">
    <text evidence="1">Belongs to the peptidase S51 family.</text>
</comment>
<sequence length="280" mass="30661">MRRALLYVLALSACLHLVGQTTGPEKGHLIIAGGALADTSVYNKFIALAGGSKAHIVVIPTAGGYDVDQAAKERITAQWQRRGVGKVSILHTTDPKIADTEDFAAVLDEATGVYFPGGRQWRLADAYLGTKVEGKLHALLDRGGVIAGSSAGATIQGSYLARGDSKTNTIMMGDHEKGFAFIENVAIDQHTLARNRQFDMFEILKQYPDLLGLSIDENTAIWVHGNTFEVLGQSYVLVYDGTHWNQKEGRFVKNANGQERFHLLRKGARYHLLNRRVEGN</sequence>
<keyword evidence="2" id="KW-0645">Protease</keyword>
<dbReference type="PANTHER" id="PTHR36175">
    <property type="entry name" value="CYANOPHYCINASE"/>
    <property type="match status" value="1"/>
</dbReference>
<evidence type="ECO:0000256" key="1">
    <source>
        <dbReference type="ARBA" id="ARBA00006534"/>
    </source>
</evidence>
<dbReference type="SUPFAM" id="SSF52317">
    <property type="entry name" value="Class I glutamine amidotransferase-like"/>
    <property type="match status" value="1"/>
</dbReference>
<gene>
    <name evidence="5" type="ORF">GCM10011340_27610</name>
</gene>
<evidence type="ECO:0000256" key="2">
    <source>
        <dbReference type="ARBA" id="ARBA00022670"/>
    </source>
</evidence>
<dbReference type="EMBL" id="BNAG01000004">
    <property type="protein sequence ID" value="GHE70420.1"/>
    <property type="molecule type" value="Genomic_DNA"/>
</dbReference>
<dbReference type="Pfam" id="PF03575">
    <property type="entry name" value="Peptidase_S51"/>
    <property type="match status" value="1"/>
</dbReference>
<dbReference type="Gene3D" id="3.40.50.880">
    <property type="match status" value="1"/>
</dbReference>
<protein>
    <submittedName>
        <fullName evidence="5">Cyanophycinase</fullName>
    </submittedName>
</protein>
<dbReference type="InterPro" id="IPR029062">
    <property type="entry name" value="Class_I_gatase-like"/>
</dbReference>
<name>A0ABQ3I7S8_9BACT</name>
<comment type="caution">
    <text evidence="5">The sequence shown here is derived from an EMBL/GenBank/DDBJ whole genome shotgun (WGS) entry which is preliminary data.</text>
</comment>
<keyword evidence="3" id="KW-0378">Hydrolase</keyword>
<evidence type="ECO:0000256" key="4">
    <source>
        <dbReference type="ARBA" id="ARBA00022825"/>
    </source>
</evidence>
<dbReference type="Proteomes" id="UP000658258">
    <property type="component" value="Unassembled WGS sequence"/>
</dbReference>
<evidence type="ECO:0000313" key="5">
    <source>
        <dbReference type="EMBL" id="GHE70420.1"/>
    </source>
</evidence>
<dbReference type="InterPro" id="IPR005320">
    <property type="entry name" value="Peptidase_S51"/>
</dbReference>
<evidence type="ECO:0000256" key="3">
    <source>
        <dbReference type="ARBA" id="ARBA00022801"/>
    </source>
</evidence>
<dbReference type="RefSeq" id="WP_189630875.1">
    <property type="nucleotide sequence ID" value="NZ_BNAG01000004.1"/>
</dbReference>
<reference evidence="6" key="1">
    <citation type="journal article" date="2019" name="Int. J. Syst. Evol. Microbiol.">
        <title>The Global Catalogue of Microorganisms (GCM) 10K type strain sequencing project: providing services to taxonomists for standard genome sequencing and annotation.</title>
        <authorList>
            <consortium name="The Broad Institute Genomics Platform"/>
            <consortium name="The Broad Institute Genome Sequencing Center for Infectious Disease"/>
            <person name="Wu L."/>
            <person name="Ma J."/>
        </authorList>
    </citation>
    <scope>NUCLEOTIDE SEQUENCE [LARGE SCALE GENOMIC DNA]</scope>
    <source>
        <strain evidence="6">CGMCC 1.15111</strain>
    </source>
</reference>
<organism evidence="5 6">
    <name type="scientific">Roseivirga thermotolerans</name>
    <dbReference type="NCBI Taxonomy" id="1758176"/>
    <lineage>
        <taxon>Bacteria</taxon>
        <taxon>Pseudomonadati</taxon>
        <taxon>Bacteroidota</taxon>
        <taxon>Cytophagia</taxon>
        <taxon>Cytophagales</taxon>
        <taxon>Roseivirgaceae</taxon>
        <taxon>Roseivirga</taxon>
    </lineage>
</organism>